<dbReference type="STRING" id="1833852.B0537_08860"/>
<proteinExistence type="predicted"/>
<gene>
    <name evidence="1" type="ORF">B0537_08860</name>
</gene>
<keyword evidence="2" id="KW-1185">Reference proteome</keyword>
<evidence type="ECO:0000313" key="2">
    <source>
        <dbReference type="Proteomes" id="UP000189464"/>
    </source>
</evidence>
<name>A0A1S6IWP6_9FIRM</name>
<dbReference type="KEGG" id="dfg:B0537_08860"/>
<dbReference type="EMBL" id="CP019698">
    <property type="protein sequence ID" value="AQS59180.1"/>
    <property type="molecule type" value="Genomic_DNA"/>
</dbReference>
<dbReference type="Proteomes" id="UP000189464">
    <property type="component" value="Chromosome"/>
</dbReference>
<protein>
    <submittedName>
        <fullName evidence="1">Uncharacterized protein</fullName>
    </submittedName>
</protein>
<sequence length="327" mass="36937">MIFVRTGPRFLFLFTPAPDALKAILINELMGREVSFSAAVEAAEESETIVLVTPEGAPTPRVSNASHIVLLPLGSSVTLCKLMNLRLGDLLVRSELGAGLLLQRLPQGGTKVVELIKQEHKGEAMSLEEAIHVGEANDTIVAFTEDTLQRAVRLEKVHNPCLLIHQPIPQVYRDLRRKAVLYFTQGLAQSQWYEVKINIYDADERYEMHARRLELVLEDLEVGMILGETWTKDHALALFSVVAYQIRLFTMIDPLELKTLLLGLEYAADGSRFVDMDLYYRSRKIEWAAIAKKFALNRHKSGAHLRQELLDRLSPQTVQKLLALEKE</sequence>
<organism evidence="1 2">
    <name type="scientific">Desulforamulus ferrireducens</name>
    <dbReference type="NCBI Taxonomy" id="1833852"/>
    <lineage>
        <taxon>Bacteria</taxon>
        <taxon>Bacillati</taxon>
        <taxon>Bacillota</taxon>
        <taxon>Clostridia</taxon>
        <taxon>Eubacteriales</taxon>
        <taxon>Peptococcaceae</taxon>
        <taxon>Desulforamulus</taxon>
    </lineage>
</organism>
<evidence type="ECO:0000313" key="1">
    <source>
        <dbReference type="EMBL" id="AQS59180.1"/>
    </source>
</evidence>
<accession>A0A1S6IWP6</accession>
<dbReference type="RefSeq" id="WP_077714248.1">
    <property type="nucleotide sequence ID" value="NZ_CP019698.1"/>
</dbReference>
<dbReference type="AlphaFoldDB" id="A0A1S6IWP6"/>
<reference evidence="1 2" key="1">
    <citation type="journal article" date="2016" name="Int. J. Syst. Evol. Microbiol.">
        <title>Desulfotomaculum ferrireducens sp. nov., a moderately thermophilic sulfate-reducing and dissimilatory Fe(III)-reducing bacterium isolated from compost.</title>
        <authorList>
            <person name="Yang G."/>
            <person name="Guo J."/>
            <person name="Zhuang L."/>
            <person name="Yuan Y."/>
            <person name="Zhou S."/>
        </authorList>
    </citation>
    <scope>NUCLEOTIDE SEQUENCE [LARGE SCALE GENOMIC DNA]</scope>
    <source>
        <strain evidence="1 2">GSS09</strain>
    </source>
</reference>
<dbReference type="OrthoDB" id="2383at2"/>